<dbReference type="RefSeq" id="WP_091412220.1">
    <property type="nucleotide sequence ID" value="NZ_FOAB01000010.1"/>
</dbReference>
<accession>A0A1H7W698</accession>
<dbReference type="AlphaFoldDB" id="A0A1H7W698"/>
<protein>
    <submittedName>
        <fullName evidence="2">AraC-type DNA-binding protein</fullName>
    </submittedName>
</protein>
<gene>
    <name evidence="2" type="ORF">SAMN04487910_4308</name>
</gene>
<dbReference type="PANTHER" id="PTHR47893:SF1">
    <property type="entry name" value="REGULATORY PROTEIN PCHR"/>
    <property type="match status" value="1"/>
</dbReference>
<feature type="domain" description="HTH araC/xylS-type" evidence="1">
    <location>
        <begin position="229"/>
        <end position="327"/>
    </location>
</feature>
<dbReference type="PROSITE" id="PS01124">
    <property type="entry name" value="HTH_ARAC_FAMILY_2"/>
    <property type="match status" value="1"/>
</dbReference>
<evidence type="ECO:0000313" key="2">
    <source>
        <dbReference type="EMBL" id="SEM17056.1"/>
    </source>
</evidence>
<reference evidence="2 3" key="1">
    <citation type="submission" date="2016-10" db="EMBL/GenBank/DDBJ databases">
        <authorList>
            <person name="de Groot N.N."/>
        </authorList>
    </citation>
    <scope>NUCLEOTIDE SEQUENCE [LARGE SCALE GENOMIC DNA]</scope>
    <source>
        <strain evidence="2 3">DSM 25232</strain>
    </source>
</reference>
<dbReference type="InterPro" id="IPR053142">
    <property type="entry name" value="PchR_regulatory_protein"/>
</dbReference>
<keyword evidence="2" id="KW-0238">DNA-binding</keyword>
<dbReference type="Proteomes" id="UP000198521">
    <property type="component" value="Unassembled WGS sequence"/>
</dbReference>
<keyword evidence="3" id="KW-1185">Reference proteome</keyword>
<dbReference type="GO" id="GO:0003700">
    <property type="term" value="F:DNA-binding transcription factor activity"/>
    <property type="evidence" value="ECO:0007669"/>
    <property type="project" value="InterPro"/>
</dbReference>
<dbReference type="Gene3D" id="1.10.10.60">
    <property type="entry name" value="Homeodomain-like"/>
    <property type="match status" value="1"/>
</dbReference>
<dbReference type="Pfam" id="PF12833">
    <property type="entry name" value="HTH_18"/>
    <property type="match status" value="1"/>
</dbReference>
<dbReference type="GO" id="GO:0043565">
    <property type="term" value="F:sequence-specific DNA binding"/>
    <property type="evidence" value="ECO:0007669"/>
    <property type="project" value="InterPro"/>
</dbReference>
<dbReference type="EMBL" id="FOAB01000010">
    <property type="protein sequence ID" value="SEM17056.1"/>
    <property type="molecule type" value="Genomic_DNA"/>
</dbReference>
<dbReference type="STRING" id="1038014.SAMN04487910_4308"/>
<sequence length="327" mass="38849">MQKYSFDFSDIDILRTYFRSQLDPDGTTDRIYFPPEIGKGYLSYYKISPEVFLFINNYKAYVDIEYVREPIGEKDIILHFRKYSLDHQIEKNEIISSYSDGYTPGNMRCMDAQQGERVYISKGAEVKSIMIVLKSKYTKPYFLKNSNMADKVDQYIRYSHQHINKFYLSYKQSLLFDQIVSPDIKKVENYLFFIARGIRLLETFWKDVLMWETESNPFNINSAQVGNIYKVSSYLEHNLHEPFVGVDYLASMAHMSRTNFFNMFKEIHDQTPLEFFNNKKLESSYNMIFTEGLSIKEVMDNLNYSNSSKFKKAFFNKFDVYPDIQIR</sequence>
<evidence type="ECO:0000313" key="3">
    <source>
        <dbReference type="Proteomes" id="UP000198521"/>
    </source>
</evidence>
<organism evidence="2 3">
    <name type="scientific">Aquimarina amphilecti</name>
    <dbReference type="NCBI Taxonomy" id="1038014"/>
    <lineage>
        <taxon>Bacteria</taxon>
        <taxon>Pseudomonadati</taxon>
        <taxon>Bacteroidota</taxon>
        <taxon>Flavobacteriia</taxon>
        <taxon>Flavobacteriales</taxon>
        <taxon>Flavobacteriaceae</taxon>
        <taxon>Aquimarina</taxon>
    </lineage>
</organism>
<dbReference type="InterPro" id="IPR018060">
    <property type="entry name" value="HTH_AraC"/>
</dbReference>
<dbReference type="SMART" id="SM00342">
    <property type="entry name" value="HTH_ARAC"/>
    <property type="match status" value="1"/>
</dbReference>
<proteinExistence type="predicted"/>
<evidence type="ECO:0000259" key="1">
    <source>
        <dbReference type="PROSITE" id="PS01124"/>
    </source>
</evidence>
<dbReference type="PANTHER" id="PTHR47893">
    <property type="entry name" value="REGULATORY PROTEIN PCHR"/>
    <property type="match status" value="1"/>
</dbReference>
<name>A0A1H7W698_AQUAM</name>
<dbReference type="OrthoDB" id="1156172at2"/>